<feature type="region of interest" description="Disordered" evidence="1">
    <location>
        <begin position="1"/>
        <end position="324"/>
    </location>
</feature>
<feature type="compositionally biased region" description="Basic and acidic residues" evidence="1">
    <location>
        <begin position="422"/>
        <end position="434"/>
    </location>
</feature>
<evidence type="ECO:0000313" key="2">
    <source>
        <dbReference type="EMBL" id="CAI9274884.1"/>
    </source>
</evidence>
<dbReference type="AlphaFoldDB" id="A0AA36DX73"/>
<reference evidence="2" key="1">
    <citation type="submission" date="2023-04" db="EMBL/GenBank/DDBJ databases">
        <authorList>
            <person name="Vijverberg K."/>
            <person name="Xiong W."/>
            <person name="Schranz E."/>
        </authorList>
    </citation>
    <scope>NUCLEOTIDE SEQUENCE</scope>
</reference>
<feature type="compositionally biased region" description="Polar residues" evidence="1">
    <location>
        <begin position="166"/>
        <end position="176"/>
    </location>
</feature>
<protein>
    <submittedName>
        <fullName evidence="2">Uncharacterized protein</fullName>
    </submittedName>
</protein>
<feature type="compositionally biased region" description="Polar residues" evidence="1">
    <location>
        <begin position="83"/>
        <end position="111"/>
    </location>
</feature>
<keyword evidence="3" id="KW-1185">Reference proteome</keyword>
<proteinExistence type="predicted"/>
<feature type="compositionally biased region" description="Basic and acidic residues" evidence="1">
    <location>
        <begin position="558"/>
        <end position="567"/>
    </location>
</feature>
<organism evidence="2 3">
    <name type="scientific">Lactuca saligna</name>
    <name type="common">Willowleaf lettuce</name>
    <dbReference type="NCBI Taxonomy" id="75948"/>
    <lineage>
        <taxon>Eukaryota</taxon>
        <taxon>Viridiplantae</taxon>
        <taxon>Streptophyta</taxon>
        <taxon>Embryophyta</taxon>
        <taxon>Tracheophyta</taxon>
        <taxon>Spermatophyta</taxon>
        <taxon>Magnoliopsida</taxon>
        <taxon>eudicotyledons</taxon>
        <taxon>Gunneridae</taxon>
        <taxon>Pentapetalae</taxon>
        <taxon>asterids</taxon>
        <taxon>campanulids</taxon>
        <taxon>Asterales</taxon>
        <taxon>Asteraceae</taxon>
        <taxon>Cichorioideae</taxon>
        <taxon>Cichorieae</taxon>
        <taxon>Lactucinae</taxon>
        <taxon>Lactuca</taxon>
    </lineage>
</organism>
<feature type="region of interest" description="Disordered" evidence="1">
    <location>
        <begin position="727"/>
        <end position="770"/>
    </location>
</feature>
<feature type="compositionally biased region" description="Basic and acidic residues" evidence="1">
    <location>
        <begin position="297"/>
        <end position="313"/>
    </location>
</feature>
<feature type="compositionally biased region" description="Basic and acidic residues" evidence="1">
    <location>
        <begin position="353"/>
        <end position="382"/>
    </location>
</feature>
<feature type="compositionally biased region" description="Basic and acidic residues" evidence="1">
    <location>
        <begin position="201"/>
        <end position="218"/>
    </location>
</feature>
<feature type="compositionally biased region" description="Polar residues" evidence="1">
    <location>
        <begin position="139"/>
        <end position="153"/>
    </location>
</feature>
<feature type="compositionally biased region" description="Basic and acidic residues" evidence="1">
    <location>
        <begin position="238"/>
        <end position="256"/>
    </location>
</feature>
<feature type="region of interest" description="Disordered" evidence="1">
    <location>
        <begin position="341"/>
        <end position="612"/>
    </location>
</feature>
<feature type="compositionally biased region" description="Basic and acidic residues" evidence="1">
    <location>
        <begin position="116"/>
        <end position="129"/>
    </location>
</feature>
<feature type="region of interest" description="Disordered" evidence="1">
    <location>
        <begin position="804"/>
        <end position="839"/>
    </location>
</feature>
<feature type="compositionally biased region" description="Basic and acidic residues" evidence="1">
    <location>
        <begin position="47"/>
        <end position="61"/>
    </location>
</feature>
<feature type="region of interest" description="Disordered" evidence="1">
    <location>
        <begin position="667"/>
        <end position="690"/>
    </location>
</feature>
<feature type="compositionally biased region" description="Basic and acidic residues" evidence="1">
    <location>
        <begin position="518"/>
        <end position="534"/>
    </location>
</feature>
<sequence length="839" mass="89391">MTQENKSEGSEGSNPLSGMRDHADGEDMAPFKKRVRFLSSDDLMEVTNDKTESSDANRDDVTVSSTPDLTEAGEENKKEIIPTQKTSACTTNEEIFSASLSQRAISESGDTGNEDGAEKHEEESEKLIEHTAAVGGGSCSQTGTTVSGTTNGQDIEVRRLEEIQQAIMNDGSNGSSAPRREEQRKGQIFYRRRRVKQSSSQDKKPVQDKLTPEGKSDNSGDALQHAVIQENQIQITEGDTKRRVDTCSEDERHEEVQNAATEVGEMSHDDGGERGKDKMIPEGEDDCSGDAPDVSGDDEHIPKVGETKQEESGVARSPTDPPIECEADHIDQALEVAVKDGHDGSSAPISGEDASKVENKLLEDQDESEMIHDDDAFGKEETNTIIEDNNGGNGEGDSEQQGIHSAMENVGVGNNNNSSAPEGEKPMEGGEKPLDNVVSTLIIHDGGHGCSDNILGVGKQAQEPEPVTKHGDGSSRSYADTKAGSGEGDGHEQVQLAAMEDGGNENISNSEAGVEEQSNDKGKEPVEADHHEQEQQQTAIEDDGNENVADVVVSGEEVQDKKGKKPMEYAPSGNDPESGSDVGNKGQLDHQGTNPDANDDTGPSTFVVSSEGDHNNQIQQAAIFEDPDTEIVNINAEANSTGYMAIQGDMQTQQDPMTTIDVRKRTRSIHEQGEASHDVGGDDTPGQEARKKCKFGGDEGSTTALCLNGVGYNEPQLQQANRSFLLSGAPIPGEQEPDVARNTNDGLEGGSDNAAGGEFGNGSPPTQQPTNGIQLFGVYITEGQVQPVARRGIQLFGAYMITGQPSVGMQNGDRGNSDGGGESSMQRPKSGVRLFGFNI</sequence>
<dbReference type="Proteomes" id="UP001177003">
    <property type="component" value="Chromosome 3"/>
</dbReference>
<feature type="compositionally biased region" description="Basic and acidic residues" evidence="1">
    <location>
        <begin position="668"/>
        <end position="680"/>
    </location>
</feature>
<feature type="compositionally biased region" description="Low complexity" evidence="1">
    <location>
        <begin position="409"/>
        <end position="421"/>
    </location>
</feature>
<name>A0AA36DX73_LACSI</name>
<evidence type="ECO:0000256" key="1">
    <source>
        <dbReference type="SAM" id="MobiDB-lite"/>
    </source>
</evidence>
<feature type="compositionally biased region" description="Polar residues" evidence="1">
    <location>
        <begin position="590"/>
        <end position="608"/>
    </location>
</feature>
<dbReference type="EMBL" id="OX465079">
    <property type="protein sequence ID" value="CAI9274884.1"/>
    <property type="molecule type" value="Genomic_DNA"/>
</dbReference>
<feature type="compositionally biased region" description="Basic and acidic residues" evidence="1">
    <location>
        <begin position="265"/>
        <end position="281"/>
    </location>
</feature>
<gene>
    <name evidence="2" type="ORF">LSALG_LOCUS14930</name>
</gene>
<accession>A0AA36DX73</accession>
<evidence type="ECO:0000313" key="3">
    <source>
        <dbReference type="Proteomes" id="UP001177003"/>
    </source>
</evidence>